<evidence type="ECO:0000256" key="1">
    <source>
        <dbReference type="ARBA" id="ARBA00022737"/>
    </source>
</evidence>
<accession>A0A6P2D5Y6</accession>
<name>A0A6P2D5Y6_9BACT</name>
<dbReference type="Pfam" id="PF03704">
    <property type="entry name" value="BTAD"/>
    <property type="match status" value="1"/>
</dbReference>
<keyword evidence="5" id="KW-1185">Reference proteome</keyword>
<dbReference type="InterPro" id="IPR005158">
    <property type="entry name" value="BTAD"/>
</dbReference>
<keyword evidence="2" id="KW-0802">TPR repeat</keyword>
<dbReference type="Proteomes" id="UP000464178">
    <property type="component" value="Chromosome"/>
</dbReference>
<gene>
    <name evidence="4" type="ORF">SOIL9_10840</name>
</gene>
<evidence type="ECO:0000313" key="4">
    <source>
        <dbReference type="EMBL" id="VTR96711.1"/>
    </source>
</evidence>
<dbReference type="PANTHER" id="PTHR45586">
    <property type="entry name" value="TPR REPEAT-CONTAINING PROTEIN PA4667"/>
    <property type="match status" value="1"/>
</dbReference>
<feature type="domain" description="Bacterial transcriptional activator" evidence="3">
    <location>
        <begin position="38"/>
        <end position="175"/>
    </location>
</feature>
<dbReference type="SMART" id="SM00028">
    <property type="entry name" value="TPR"/>
    <property type="match status" value="8"/>
</dbReference>
<dbReference type="RefSeq" id="WP_162670878.1">
    <property type="nucleotide sequence ID" value="NZ_LR593886.1"/>
</dbReference>
<dbReference type="Gene3D" id="1.25.40.10">
    <property type="entry name" value="Tetratricopeptide repeat domain"/>
    <property type="match status" value="5"/>
</dbReference>
<dbReference type="InterPro" id="IPR019734">
    <property type="entry name" value="TPR_rpt"/>
</dbReference>
<dbReference type="Pfam" id="PF14559">
    <property type="entry name" value="TPR_19"/>
    <property type="match status" value="1"/>
</dbReference>
<dbReference type="PANTHER" id="PTHR45586:SF14">
    <property type="entry name" value="TETRATRICOPEPTIDE TPR_2 REPEAT PROTEIN"/>
    <property type="match status" value="1"/>
</dbReference>
<dbReference type="InterPro" id="IPR011990">
    <property type="entry name" value="TPR-like_helical_dom_sf"/>
</dbReference>
<evidence type="ECO:0000313" key="5">
    <source>
        <dbReference type="Proteomes" id="UP000464178"/>
    </source>
</evidence>
<proteinExistence type="predicted"/>
<protein>
    <recommendedName>
        <fullName evidence="3">Bacterial transcriptional activator domain-containing protein</fullName>
    </recommendedName>
</protein>
<dbReference type="SUPFAM" id="SSF48452">
    <property type="entry name" value="TPR-like"/>
    <property type="match status" value="4"/>
</dbReference>
<evidence type="ECO:0000259" key="3">
    <source>
        <dbReference type="Pfam" id="PF03704"/>
    </source>
</evidence>
<dbReference type="InterPro" id="IPR051012">
    <property type="entry name" value="CellSynth/LPSAsmb/PSIAsmb"/>
</dbReference>
<keyword evidence="1" id="KW-0677">Repeat</keyword>
<evidence type="ECO:0000256" key="2">
    <source>
        <dbReference type="ARBA" id="ARBA00022803"/>
    </source>
</evidence>
<organism evidence="4 5">
    <name type="scientific">Gemmata massiliana</name>
    <dbReference type="NCBI Taxonomy" id="1210884"/>
    <lineage>
        <taxon>Bacteria</taxon>
        <taxon>Pseudomonadati</taxon>
        <taxon>Planctomycetota</taxon>
        <taxon>Planctomycetia</taxon>
        <taxon>Gemmatales</taxon>
        <taxon>Gemmataceae</taxon>
        <taxon>Gemmata</taxon>
    </lineage>
</organism>
<dbReference type="KEGG" id="gms:SOIL9_10840"/>
<dbReference type="EMBL" id="LR593886">
    <property type="protein sequence ID" value="VTR96711.1"/>
    <property type="molecule type" value="Genomic_DNA"/>
</dbReference>
<sequence length="1401" mass="152310">MPTINKRFLLKLVLVLLVCTGVLFGAHEIQAQRIPTALKQQSERAADAGRSDMAIHYLRQYLEFHPEDVDSQVQLADLLAARPGAQKGSPQLLFLYDKILRLDPDRHEIRRKALTVSLKLGKFADAVTHGEELLKEFPNESRLWHQTAEAHVGMNQTAAARKSYESAVRCAPEELLGYQQLAQLVWKNMEDGAGARDVLDRMVKALPQNPEAYLIRARFETFTAEDAGAARTGDPYKRAAVDLHRVLELDPEHAEASLLLAEIMQRSRNLPAAHALLRDAVALYPKNQKIVRGLSWLELVRGNTAASIAVLEDGLKASPTDLDLMVPLADLLVHQGDTVRTTELLRRLEANKAPATQVKYLKARIAMREQQWQQAVTVIESLRAEIVGLPGLDIQLNLLLATCFNKLGDSTSEEKAYQRVVNADPKNVTAHVGLGNLYMTLGKFDSASRELDSALQSPYATGTVVAQWARVKARTLPLGAAESWHRVEDALAKQLSARFTRGSSEPVTLVAEVMTAQGRLPDAVRLLRQEAVRRAGDARLWAALSLATADLSGCVAGLAVLDEAQASAGDCADIRLARATLYAREPGQVRPLGALDDRIEGWPENEQIKLLSGLIEVYDRLGDNTNVVRMLRSIVARQPSNTGMWLKLHERAGASESSTVARNALVKLEGANGPSVALCDARTAATDSAPAIVARVIAAFGENPTRADACLALARLKQLAGDSVSAGILTERAFQLEPTRYESAEALLAHLVRSNAPDRAAQFLVRLSNDPRWVGEPFRRVVGHVLPALPASAANTVLNQCKGLVARDPGGSAWVAECAVSLRHPEAATLLDDATNQPRANSDDWLRKALFVSKDNAGAGPEVLSAARGKLPAPAYFGMVAVYCDTAAGSTFVPDVSDPAEKRVLAQARLSVKLSKSQPAEGAKILEALLSSKDITPTDADWARRNLAMIYAVGGTSDDRARAMTLLKAVTTTENATPEELRATASVLTTLGRYLEGADRRDVLKKAIESLGAAHKLTNAPSYLFAMSQLYRAINMRPASRQCLQQLLNDPRDPSYAFYLRAALDELVEDGNFTTATTFAGKLMASHGGDFSSLASVARFECKAGRPDRGLAVAEDYARVADSGTGDYLMRSARVAELLDELSRLPNVRGTPVARRMATAAVERYTAVLPNRPEGIVGVAGVLAADGRAAEAFDRIERFGRYLPNRLRASAGLAIVRGGPVTDRQGELVQKWFDDCLAEEPDSIPLLLNRSEFLAIRHNTKGAVEGFEKVIAKEPRNVIALNNLAWLLAADPATAEKALDLVARATRESGLTGDLLDTRARVQITLRQFTAAERDLAEAISQDPTALRWFHVALLRMSQSSQSTEEANKAFQEAKRRGIDARAIHPADLPMFKVLDAAKTK</sequence>
<reference evidence="4 5" key="1">
    <citation type="submission" date="2019-05" db="EMBL/GenBank/DDBJ databases">
        <authorList>
            <consortium name="Science for Life Laboratories"/>
        </authorList>
    </citation>
    <scope>NUCLEOTIDE SEQUENCE [LARGE SCALE GENOMIC DNA]</scope>
    <source>
        <strain evidence="4">Soil9</strain>
    </source>
</reference>